<dbReference type="InterPro" id="IPR037439">
    <property type="entry name" value="Branching_enzy"/>
</dbReference>
<dbReference type="InterPro" id="IPR044143">
    <property type="entry name" value="GlgB_N_E_set_prok"/>
</dbReference>
<dbReference type="CDD" id="cd02855">
    <property type="entry name" value="E_set_GBE_prok_N"/>
    <property type="match status" value="1"/>
</dbReference>
<feature type="region of interest" description="Disordered" evidence="12">
    <location>
        <begin position="656"/>
        <end position="763"/>
    </location>
</feature>
<evidence type="ECO:0000256" key="6">
    <source>
        <dbReference type="ARBA" id="ARBA00022676"/>
    </source>
</evidence>
<dbReference type="SUPFAM" id="SSF51445">
    <property type="entry name" value="(Trans)glycosidases"/>
    <property type="match status" value="1"/>
</dbReference>
<dbReference type="Pfam" id="PF00128">
    <property type="entry name" value="Alpha-amylase"/>
    <property type="match status" value="2"/>
</dbReference>
<dbReference type="EC" id="2.4.1.18" evidence="11"/>
<evidence type="ECO:0000256" key="7">
    <source>
        <dbReference type="ARBA" id="ARBA00022679"/>
    </source>
</evidence>
<dbReference type="PANTHER" id="PTHR43651:SF3">
    <property type="entry name" value="1,4-ALPHA-GLUCAN-BRANCHING ENZYME"/>
    <property type="match status" value="1"/>
</dbReference>
<comment type="catalytic activity">
    <reaction evidence="1 11">
        <text>Transfers a segment of a (1-&gt;4)-alpha-D-glucan chain to a primary hydroxy group in a similar glucan chain.</text>
        <dbReference type="EC" id="2.4.1.18"/>
    </reaction>
</comment>
<keyword evidence="5 11" id="KW-0321">Glycogen metabolism</keyword>
<reference evidence="14 15" key="1">
    <citation type="submission" date="2024-03" db="EMBL/GenBank/DDBJ databases">
        <title>Human intestinal bacterial collection.</title>
        <authorList>
            <person name="Pauvert C."/>
            <person name="Hitch T.C.A."/>
            <person name="Clavel T."/>
        </authorList>
    </citation>
    <scope>NUCLEOTIDE SEQUENCE [LARGE SCALE GENOMIC DNA]</scope>
    <source>
        <strain evidence="14 15">CLA-JM-H38</strain>
    </source>
</reference>
<keyword evidence="9 11" id="KW-0320">Glycogen biosynthesis</keyword>
<comment type="caution">
    <text evidence="14">The sequence shown here is derived from an EMBL/GenBank/DDBJ whole genome shotgun (WGS) entry which is preliminary data.</text>
</comment>
<organism evidence="14 15">
    <name type="scientific">Ruminococcoides intestinale</name>
    <dbReference type="NCBI Taxonomy" id="3133162"/>
    <lineage>
        <taxon>Bacteria</taxon>
        <taxon>Bacillati</taxon>
        <taxon>Bacillota</taxon>
        <taxon>Clostridia</taxon>
        <taxon>Eubacteriales</taxon>
        <taxon>Oscillospiraceae</taxon>
        <taxon>Ruminococcoides</taxon>
    </lineage>
</organism>
<dbReference type="SUPFAM" id="SSF81296">
    <property type="entry name" value="E set domains"/>
    <property type="match status" value="1"/>
</dbReference>
<dbReference type="Gene3D" id="2.60.40.1180">
    <property type="entry name" value="Golgi alpha-mannosidase II"/>
    <property type="match status" value="1"/>
</dbReference>
<dbReference type="Pfam" id="PF02806">
    <property type="entry name" value="Alpha-amylase_C"/>
    <property type="match status" value="1"/>
</dbReference>
<dbReference type="PIRSF" id="PIRSF000463">
    <property type="entry name" value="GlgB"/>
    <property type="match status" value="1"/>
</dbReference>
<evidence type="ECO:0000256" key="1">
    <source>
        <dbReference type="ARBA" id="ARBA00000826"/>
    </source>
</evidence>
<keyword evidence="7 11" id="KW-0808">Transferase</keyword>
<keyword evidence="15" id="KW-1185">Reference proteome</keyword>
<evidence type="ECO:0000256" key="11">
    <source>
        <dbReference type="HAMAP-Rule" id="MF_00685"/>
    </source>
</evidence>
<feature type="active site" description="Nucleophile" evidence="11">
    <location>
        <position position="310"/>
    </location>
</feature>
<dbReference type="Proteomes" id="UP001490816">
    <property type="component" value="Unassembled WGS sequence"/>
</dbReference>
<dbReference type="GO" id="GO:0003844">
    <property type="term" value="F:1,4-alpha-glucan branching enzyme activity"/>
    <property type="evidence" value="ECO:0007669"/>
    <property type="project" value="UniProtKB-EC"/>
</dbReference>
<dbReference type="InterPro" id="IPR017853">
    <property type="entry name" value="GH"/>
</dbReference>
<sequence>MAFKINDERAPLDQFLQGESVRAYEFLGSHFVNWDGRQGVVFRVWAPNALSVSVVGDFNDWNNDANFMYKISDGGVWELFIEGIPEFACYKYCVETPWHERRLKTDPYAFHCQTRPDNASRVYEIDGYEWHDEKWYDYKKEHPHKSMPVNVYEVNAGSWRKYEDGNVFSYRKLADELIPYVKNMGYTHIEFMPLTEYPFDGSWGYQVTGYFAATSRYGEPKDLMYFVDRCHEEGIGVILDWVPAHFPKDAHGLGRFDGTGCYEYEDPRIGEHKEWGTYIFNYGRYEVTSFLLSSAMFWLDKYHVDGIRVDAVASMLYLDYNRKDGEWIANAYGGRENLVAVDFLQKLNTVVHMFHPEAMMIAEESTAWPNVTRYPIKDMGLGFDYKWNMGWMNDMLSYISLDPLWRNYHHDTLTFSMVYAFSENFMLPISHDEVVYGKGSLINKMPGDYDMKFSGVRGFIAYMMAHPGKKLMFMGSEIGQFDEWNANEELEWNLLSFEKHRQLNLFFAEVNKFYRDVPAMHENDYDWDGFQWIALDDYKNSIISFRRIAYDGSEIICVCNFQPVQHDNYVVGVPEYGIYEEVFNSEAEEFGGCGIRNEGELKAKKKKDHELNYSMEITVPPLAVMYFKLKKKLALPVKKKTTAKKDAALAKLKAEKAKKSAKAAPKKEDKAEKVKVEAKSAKTEATAEKVEKKAEPAPEKPVKKAVKAVKEETPAPAEVEKKAEKTEKAVKAEKVEKTETAVKAESKTVKAEKPAEKKTTAKK</sequence>
<dbReference type="Gene3D" id="3.20.20.80">
    <property type="entry name" value="Glycosidases"/>
    <property type="match status" value="1"/>
</dbReference>
<dbReference type="NCBIfam" id="NF003811">
    <property type="entry name" value="PRK05402.1"/>
    <property type="match status" value="1"/>
</dbReference>
<proteinExistence type="inferred from homology"/>
<evidence type="ECO:0000259" key="13">
    <source>
        <dbReference type="SMART" id="SM00642"/>
    </source>
</evidence>
<comment type="function">
    <text evidence="2 11">Catalyzes the formation of the alpha-1,6-glucosidic linkages in glycogen by scission of a 1,4-alpha-linked oligosaccharide from growing alpha-1,4-glucan chains and the subsequent attachment of the oligosaccharide to the alpha-1,6 position.</text>
</comment>
<dbReference type="Pfam" id="PF02922">
    <property type="entry name" value="CBM_48"/>
    <property type="match status" value="1"/>
</dbReference>
<dbReference type="InterPro" id="IPR004193">
    <property type="entry name" value="Glyco_hydro_13_N"/>
</dbReference>
<feature type="compositionally biased region" description="Basic and acidic residues" evidence="12">
    <location>
        <begin position="665"/>
        <end position="763"/>
    </location>
</feature>
<dbReference type="EMBL" id="JBBMEZ010000001">
    <property type="protein sequence ID" value="MEQ2468741.1"/>
    <property type="molecule type" value="Genomic_DNA"/>
</dbReference>
<dbReference type="HAMAP" id="MF_00685">
    <property type="entry name" value="GlgB"/>
    <property type="match status" value="1"/>
</dbReference>
<evidence type="ECO:0000313" key="15">
    <source>
        <dbReference type="Proteomes" id="UP001490816"/>
    </source>
</evidence>
<comment type="similarity">
    <text evidence="4 11">Belongs to the glycosyl hydrolase 13 family. GlgB subfamily.</text>
</comment>
<evidence type="ECO:0000256" key="4">
    <source>
        <dbReference type="ARBA" id="ARBA00009000"/>
    </source>
</evidence>
<name>A0ABV1F7N0_9FIRM</name>
<dbReference type="NCBIfam" id="NF008967">
    <property type="entry name" value="PRK12313.1"/>
    <property type="match status" value="1"/>
</dbReference>
<evidence type="ECO:0000256" key="10">
    <source>
        <dbReference type="ARBA" id="ARBA00023277"/>
    </source>
</evidence>
<dbReference type="SMART" id="SM00642">
    <property type="entry name" value="Aamy"/>
    <property type="match status" value="1"/>
</dbReference>
<keyword evidence="8" id="KW-0136">Cellulose degradation</keyword>
<dbReference type="PANTHER" id="PTHR43651">
    <property type="entry name" value="1,4-ALPHA-GLUCAN-BRANCHING ENZYME"/>
    <property type="match status" value="1"/>
</dbReference>
<evidence type="ECO:0000256" key="8">
    <source>
        <dbReference type="ARBA" id="ARBA00023001"/>
    </source>
</evidence>
<gene>
    <name evidence="11 14" type="primary">glgB</name>
    <name evidence="14" type="ORF">WMO39_00130</name>
</gene>
<evidence type="ECO:0000256" key="3">
    <source>
        <dbReference type="ARBA" id="ARBA00004964"/>
    </source>
</evidence>
<protein>
    <recommendedName>
        <fullName evidence="11">1,4-alpha-glucan branching enzyme GlgB</fullName>
        <ecNumber evidence="11">2.4.1.18</ecNumber>
    </recommendedName>
    <alternativeName>
        <fullName evidence="11">1,4-alpha-D-glucan:1,4-alpha-D-glucan 6-glucosyl-transferase</fullName>
    </alternativeName>
    <alternativeName>
        <fullName evidence="11">Alpha-(1-&gt;4)-glucan branching enzyme</fullName>
    </alternativeName>
    <alternativeName>
        <fullName evidence="11">Glycogen branching enzyme</fullName>
        <shortName evidence="11">BE</shortName>
    </alternativeName>
</protein>
<feature type="domain" description="Glycosyl hydrolase family 13 catalytic" evidence="13">
    <location>
        <begin position="162"/>
        <end position="498"/>
    </location>
</feature>
<dbReference type="InterPro" id="IPR013783">
    <property type="entry name" value="Ig-like_fold"/>
</dbReference>
<dbReference type="InterPro" id="IPR006048">
    <property type="entry name" value="A-amylase/branching_C"/>
</dbReference>
<evidence type="ECO:0000256" key="2">
    <source>
        <dbReference type="ARBA" id="ARBA00002953"/>
    </source>
</evidence>
<keyword evidence="10 11" id="KW-0119">Carbohydrate metabolism</keyword>
<dbReference type="RefSeq" id="WP_367285823.1">
    <property type="nucleotide sequence ID" value="NZ_JBBMEZ010000001.1"/>
</dbReference>
<feature type="active site" description="Proton donor" evidence="11">
    <location>
        <position position="363"/>
    </location>
</feature>
<dbReference type="SUPFAM" id="SSF51011">
    <property type="entry name" value="Glycosyl hydrolase domain"/>
    <property type="match status" value="1"/>
</dbReference>
<keyword evidence="6 11" id="KW-0328">Glycosyltransferase</keyword>
<keyword evidence="8" id="KW-0624">Polysaccharide degradation</keyword>
<accession>A0ABV1F7N0</accession>
<dbReference type="InterPro" id="IPR013780">
    <property type="entry name" value="Glyco_hydro_b"/>
</dbReference>
<evidence type="ECO:0000256" key="12">
    <source>
        <dbReference type="SAM" id="MobiDB-lite"/>
    </source>
</evidence>
<evidence type="ECO:0000256" key="5">
    <source>
        <dbReference type="ARBA" id="ARBA00022600"/>
    </source>
</evidence>
<evidence type="ECO:0000256" key="9">
    <source>
        <dbReference type="ARBA" id="ARBA00023056"/>
    </source>
</evidence>
<dbReference type="InterPro" id="IPR014756">
    <property type="entry name" value="Ig_E-set"/>
</dbReference>
<evidence type="ECO:0000313" key="14">
    <source>
        <dbReference type="EMBL" id="MEQ2468741.1"/>
    </source>
</evidence>
<dbReference type="NCBIfam" id="TIGR01515">
    <property type="entry name" value="branching_enzym"/>
    <property type="match status" value="1"/>
</dbReference>
<dbReference type="Gene3D" id="2.60.40.10">
    <property type="entry name" value="Immunoglobulins"/>
    <property type="match status" value="1"/>
</dbReference>
<comment type="subunit">
    <text evidence="11">Monomer.</text>
</comment>
<dbReference type="CDD" id="cd11322">
    <property type="entry name" value="AmyAc_Glg_BE"/>
    <property type="match status" value="1"/>
</dbReference>
<dbReference type="InterPro" id="IPR006047">
    <property type="entry name" value="GH13_cat_dom"/>
</dbReference>
<comment type="pathway">
    <text evidence="3 11">Glycan biosynthesis; glycogen biosynthesis.</text>
</comment>
<dbReference type="InterPro" id="IPR006407">
    <property type="entry name" value="GlgB"/>
</dbReference>